<dbReference type="GO" id="GO:0009289">
    <property type="term" value="C:pilus"/>
    <property type="evidence" value="ECO:0007669"/>
    <property type="project" value="UniProtKB-SubCell"/>
</dbReference>
<feature type="region of interest" description="Disordered" evidence="5">
    <location>
        <begin position="439"/>
        <end position="461"/>
    </location>
</feature>
<evidence type="ECO:0000313" key="8">
    <source>
        <dbReference type="EMBL" id="HIZ01103.1"/>
    </source>
</evidence>
<sequence>MKQTIRHILPLLFLLPLFCACQEELPFAPEADGHYLSLSLATQANTRATEAGEDSFNENKIERADVYFFNTTDVTSPCIYAQLGLRPTPVSGSPTDYTLQVPLDKTILSEGTKYYVYVVANHDFNYTGETAKGVTLGTINKQQTITTQWKTGYRSDGTAEDNVENVKEPFLVMDGGKDITIQSQPTTSETIEMTRAMAKVTLSASMEKTIESNGLTYTPMPSRMFTTLVYAVRRTNLAGDYTVNATQDYITRMRRNYNETPADVTVNGEQRKRYSQVAPFYSYPNPENTTDRRDSYLILCVPWMAKADGGPSYQAMNYYYRVPITGSEALALLERNHYYKINVHIGVLGSLNPNEAVELEANFEIMNWFEAGIDADINQYQYLVLDEYSSVMNNVDEIRMPYISSSQLKMKGDNQGDTEYTRIVSVSYPVYYDRTSPSTGYTSTKTLTDPEEIENEGFSLA</sequence>
<evidence type="ECO:0000259" key="7">
    <source>
        <dbReference type="Pfam" id="PF06321"/>
    </source>
</evidence>
<protein>
    <recommendedName>
        <fullName evidence="7">Major fimbrial subunit protein N-terminal domain-containing protein</fullName>
    </recommendedName>
</protein>
<evidence type="ECO:0000256" key="6">
    <source>
        <dbReference type="SAM" id="SignalP"/>
    </source>
</evidence>
<proteinExistence type="inferred from homology"/>
<reference evidence="8" key="2">
    <citation type="submission" date="2021-04" db="EMBL/GenBank/DDBJ databases">
        <authorList>
            <person name="Gilroy R."/>
        </authorList>
    </citation>
    <scope>NUCLEOTIDE SEQUENCE</scope>
    <source>
        <strain evidence="8">ChiHjej12B11-24981</strain>
    </source>
</reference>
<organism evidence="8 9">
    <name type="scientific">Candidatus Bacteroides merdipullorum</name>
    <dbReference type="NCBI Taxonomy" id="2838474"/>
    <lineage>
        <taxon>Bacteria</taxon>
        <taxon>Pseudomonadati</taxon>
        <taxon>Bacteroidota</taxon>
        <taxon>Bacteroidia</taxon>
        <taxon>Bacteroidales</taxon>
        <taxon>Bacteroidaceae</taxon>
        <taxon>Bacteroides</taxon>
    </lineage>
</organism>
<feature type="signal peptide" evidence="6">
    <location>
        <begin position="1"/>
        <end position="22"/>
    </location>
</feature>
<comment type="subcellular location">
    <subcellularLocation>
        <location evidence="1">Fimbrium</location>
    </subcellularLocation>
</comment>
<dbReference type="InterPro" id="IPR029141">
    <property type="entry name" value="FimA_N"/>
</dbReference>
<gene>
    <name evidence="8" type="ORF">H9819_02475</name>
</gene>
<feature type="domain" description="Major fimbrial subunit protein N-terminal" evidence="7">
    <location>
        <begin position="35"/>
        <end position="147"/>
    </location>
</feature>
<reference evidence="8" key="1">
    <citation type="journal article" date="2021" name="PeerJ">
        <title>Extensive microbial diversity within the chicken gut microbiome revealed by metagenomics and culture.</title>
        <authorList>
            <person name="Gilroy R."/>
            <person name="Ravi A."/>
            <person name="Getino M."/>
            <person name="Pursley I."/>
            <person name="Horton D.L."/>
            <person name="Alikhan N.F."/>
            <person name="Baker D."/>
            <person name="Gharbi K."/>
            <person name="Hall N."/>
            <person name="Watson M."/>
            <person name="Adriaenssens E.M."/>
            <person name="Foster-Nyarko E."/>
            <person name="Jarju S."/>
            <person name="Secka A."/>
            <person name="Antonio M."/>
            <person name="Oren A."/>
            <person name="Chaudhuri R.R."/>
            <person name="La Ragione R."/>
            <person name="Hildebrand F."/>
            <person name="Pallen M.J."/>
        </authorList>
    </citation>
    <scope>NUCLEOTIDE SEQUENCE</scope>
    <source>
        <strain evidence="8">ChiHjej12B11-24981</strain>
    </source>
</reference>
<evidence type="ECO:0000256" key="1">
    <source>
        <dbReference type="ARBA" id="ARBA00004561"/>
    </source>
</evidence>
<feature type="chain" id="PRO_5039151864" description="Major fimbrial subunit protein N-terminal domain-containing protein" evidence="6">
    <location>
        <begin position="23"/>
        <end position="461"/>
    </location>
</feature>
<keyword evidence="3 6" id="KW-0732">Signal</keyword>
<evidence type="ECO:0000256" key="2">
    <source>
        <dbReference type="ARBA" id="ARBA00006011"/>
    </source>
</evidence>
<dbReference type="Gene3D" id="2.60.40.3690">
    <property type="match status" value="1"/>
</dbReference>
<evidence type="ECO:0000256" key="4">
    <source>
        <dbReference type="ARBA" id="ARBA00023263"/>
    </source>
</evidence>
<keyword evidence="4" id="KW-0281">Fimbrium</keyword>
<dbReference type="Pfam" id="PF06321">
    <property type="entry name" value="P_gingi_FimA"/>
    <property type="match status" value="1"/>
</dbReference>
<evidence type="ECO:0000256" key="5">
    <source>
        <dbReference type="SAM" id="MobiDB-lite"/>
    </source>
</evidence>
<dbReference type="EMBL" id="DXCK01000039">
    <property type="protein sequence ID" value="HIZ01103.1"/>
    <property type="molecule type" value="Genomic_DNA"/>
</dbReference>
<dbReference type="AlphaFoldDB" id="A0A9D2CWR9"/>
<comment type="similarity">
    <text evidence="2">Belongs to the bacteroidetes fimbrillin superfamily. FimA/Mfa1 family.</text>
</comment>
<dbReference type="Gene3D" id="2.60.40.2580">
    <property type="match status" value="1"/>
</dbReference>
<evidence type="ECO:0000256" key="3">
    <source>
        <dbReference type="ARBA" id="ARBA00022729"/>
    </source>
</evidence>
<feature type="non-terminal residue" evidence="8">
    <location>
        <position position="461"/>
    </location>
</feature>
<evidence type="ECO:0000313" key="9">
    <source>
        <dbReference type="Proteomes" id="UP000824023"/>
    </source>
</evidence>
<comment type="caution">
    <text evidence="8">The sequence shown here is derived from an EMBL/GenBank/DDBJ whole genome shotgun (WGS) entry which is preliminary data.</text>
</comment>
<name>A0A9D2CWR9_9BACE</name>
<accession>A0A9D2CWR9</accession>
<dbReference type="PROSITE" id="PS51257">
    <property type="entry name" value="PROKAR_LIPOPROTEIN"/>
    <property type="match status" value="1"/>
</dbReference>
<dbReference type="Proteomes" id="UP000824023">
    <property type="component" value="Unassembled WGS sequence"/>
</dbReference>